<dbReference type="InParanoid" id="T1F943"/>
<dbReference type="RefSeq" id="XP_009020983.1">
    <property type="nucleotide sequence ID" value="XM_009022735.1"/>
</dbReference>
<dbReference type="GeneID" id="20205342"/>
<gene>
    <name evidence="2" type="primary">20205342</name>
    <name evidence="1" type="ORF">HELRODRAFT_175297</name>
</gene>
<reference evidence="3" key="1">
    <citation type="submission" date="2012-12" db="EMBL/GenBank/DDBJ databases">
        <authorList>
            <person name="Hellsten U."/>
            <person name="Grimwood J."/>
            <person name="Chapman J.A."/>
            <person name="Shapiro H."/>
            <person name="Aerts A."/>
            <person name="Otillar R.P."/>
            <person name="Terry A.Y."/>
            <person name="Boore J.L."/>
            <person name="Simakov O."/>
            <person name="Marletaz F."/>
            <person name="Cho S.-J."/>
            <person name="Edsinger-Gonzales E."/>
            <person name="Havlak P."/>
            <person name="Kuo D.-H."/>
            <person name="Larsson T."/>
            <person name="Lv J."/>
            <person name="Arendt D."/>
            <person name="Savage R."/>
            <person name="Osoegawa K."/>
            <person name="de Jong P."/>
            <person name="Lindberg D.R."/>
            <person name="Seaver E.C."/>
            <person name="Weisblat D.A."/>
            <person name="Putnam N.H."/>
            <person name="Grigoriev I.V."/>
            <person name="Rokhsar D.S."/>
        </authorList>
    </citation>
    <scope>NUCLEOTIDE SEQUENCE</scope>
</reference>
<reference evidence="2" key="3">
    <citation type="submission" date="2015-06" db="UniProtKB">
        <authorList>
            <consortium name="EnsemblMetazoa"/>
        </authorList>
    </citation>
    <scope>IDENTIFICATION</scope>
</reference>
<proteinExistence type="predicted"/>
<name>T1F943_HELRO</name>
<reference evidence="1 3" key="2">
    <citation type="journal article" date="2013" name="Nature">
        <title>Insights into bilaterian evolution from three spiralian genomes.</title>
        <authorList>
            <person name="Simakov O."/>
            <person name="Marletaz F."/>
            <person name="Cho S.J."/>
            <person name="Edsinger-Gonzales E."/>
            <person name="Havlak P."/>
            <person name="Hellsten U."/>
            <person name="Kuo D.H."/>
            <person name="Larsson T."/>
            <person name="Lv J."/>
            <person name="Arendt D."/>
            <person name="Savage R."/>
            <person name="Osoegawa K."/>
            <person name="de Jong P."/>
            <person name="Grimwood J."/>
            <person name="Chapman J.A."/>
            <person name="Shapiro H."/>
            <person name="Aerts A."/>
            <person name="Otillar R.P."/>
            <person name="Terry A.Y."/>
            <person name="Boore J.L."/>
            <person name="Grigoriev I.V."/>
            <person name="Lindberg D.R."/>
            <person name="Seaver E.C."/>
            <person name="Weisblat D.A."/>
            <person name="Putnam N.H."/>
            <person name="Rokhsar D.S."/>
        </authorList>
    </citation>
    <scope>NUCLEOTIDE SEQUENCE</scope>
</reference>
<dbReference type="Proteomes" id="UP000015101">
    <property type="component" value="Unassembled WGS sequence"/>
</dbReference>
<dbReference type="EnsemblMetazoa" id="HelroT175297">
    <property type="protein sequence ID" value="HelroP175297"/>
    <property type="gene ID" value="HelroG175297"/>
</dbReference>
<evidence type="ECO:0000313" key="1">
    <source>
        <dbReference type="EMBL" id="ESO00812.1"/>
    </source>
</evidence>
<dbReference type="AlphaFoldDB" id="T1F943"/>
<dbReference type="EMBL" id="KB096864">
    <property type="protein sequence ID" value="ESO00812.1"/>
    <property type="molecule type" value="Genomic_DNA"/>
</dbReference>
<accession>T1F943</accession>
<sequence>MPIIFAAKSDHTFDAFSQMCGKIVKELTVNDLLTAKQRWLYDHHKNKVESKMVRTTIRPYIKRMLSFEDQTEALQMKEMLDLMRDEWIVKLDENEKKFRDFLSLERRYIARHCKSVESGVENEEDVNLIVKFIYNKKLLDYWNRRRLMEFLLNEFHQVKFILLWDIHTKKYAANGSKYIELFKKAAQLDHQIKELEAGEPDTSRSNVERKAQNDRYIYKIQTNRLLYLNHQLNIITTTPRPKRVRLVKMDFFASTNSSRHFVDIQKNLSVPDDLLLLNSFLYFKKILVNIGYSMFRSNRSIVNKANPDAHMVIYETFLTIFKSEGLKSDTVLREMAILRTNETLYTEVMQRVDNMTDKATIREMQEFLIGLESDPSTPVPKLVQKQRDIIREEFELCEEYAKQLSIHRELLWTNSLIDFSLKFSDI</sequence>
<protein>
    <submittedName>
        <fullName evidence="1 2">Uncharacterized protein</fullName>
    </submittedName>
</protein>
<keyword evidence="3" id="KW-1185">Reference proteome</keyword>
<dbReference type="KEGG" id="hro:HELRODRAFT_175297"/>
<dbReference type="CTD" id="20205342"/>
<dbReference type="EMBL" id="AMQM01005210">
    <property type="status" value="NOT_ANNOTATED_CDS"/>
    <property type="molecule type" value="Genomic_DNA"/>
</dbReference>
<evidence type="ECO:0000313" key="3">
    <source>
        <dbReference type="Proteomes" id="UP000015101"/>
    </source>
</evidence>
<evidence type="ECO:0000313" key="2">
    <source>
        <dbReference type="EnsemblMetazoa" id="HelroP175297"/>
    </source>
</evidence>
<dbReference type="HOGENOM" id="CLU_644485_0_0_1"/>
<organism evidence="2 3">
    <name type="scientific">Helobdella robusta</name>
    <name type="common">Californian leech</name>
    <dbReference type="NCBI Taxonomy" id="6412"/>
    <lineage>
        <taxon>Eukaryota</taxon>
        <taxon>Metazoa</taxon>
        <taxon>Spiralia</taxon>
        <taxon>Lophotrochozoa</taxon>
        <taxon>Annelida</taxon>
        <taxon>Clitellata</taxon>
        <taxon>Hirudinea</taxon>
        <taxon>Rhynchobdellida</taxon>
        <taxon>Glossiphoniidae</taxon>
        <taxon>Helobdella</taxon>
    </lineage>
</organism>